<evidence type="ECO:0000313" key="2">
    <source>
        <dbReference type="Proteomes" id="UP000186914"/>
    </source>
</evidence>
<dbReference type="Proteomes" id="UP000186914">
    <property type="component" value="Unassembled WGS sequence"/>
</dbReference>
<accession>A0A1N6Z8D0</accession>
<sequence>MTTEFDLTCATCGSSLSKKSVSVDRLGFRNVGSVDVAACGNCGDQYFPESTLERLR</sequence>
<dbReference type="OrthoDB" id="258232at2157"/>
<evidence type="ECO:0000313" key="1">
    <source>
        <dbReference type="EMBL" id="SIR23053.1"/>
    </source>
</evidence>
<proteinExistence type="predicted"/>
<keyword evidence="2" id="KW-1185">Reference proteome</keyword>
<dbReference type="EMBL" id="FTNO01000001">
    <property type="protein sequence ID" value="SIR23053.1"/>
    <property type="molecule type" value="Genomic_DNA"/>
</dbReference>
<organism evidence="1 2">
    <name type="scientific">Haladaptatus litoreus</name>
    <dbReference type="NCBI Taxonomy" id="553468"/>
    <lineage>
        <taxon>Archaea</taxon>
        <taxon>Methanobacteriati</taxon>
        <taxon>Methanobacteriota</taxon>
        <taxon>Stenosarchaea group</taxon>
        <taxon>Halobacteria</taxon>
        <taxon>Halobacteriales</taxon>
        <taxon>Haladaptataceae</taxon>
        <taxon>Haladaptatus</taxon>
    </lineage>
</organism>
<protein>
    <recommendedName>
        <fullName evidence="3">YgiT-type zinc finger domain-containing protein</fullName>
    </recommendedName>
</protein>
<dbReference type="RefSeq" id="WP_175609651.1">
    <property type="nucleotide sequence ID" value="NZ_FTNO01000001.1"/>
</dbReference>
<gene>
    <name evidence="1" type="ORF">SAMN05421858_1917</name>
</gene>
<name>A0A1N6Z8D0_9EURY</name>
<reference evidence="2" key="1">
    <citation type="submission" date="2017-01" db="EMBL/GenBank/DDBJ databases">
        <authorList>
            <person name="Varghese N."/>
            <person name="Submissions S."/>
        </authorList>
    </citation>
    <scope>NUCLEOTIDE SEQUENCE [LARGE SCALE GENOMIC DNA]</scope>
    <source>
        <strain evidence="2">CGMCC 1.7737</strain>
    </source>
</reference>
<evidence type="ECO:0008006" key="3">
    <source>
        <dbReference type="Google" id="ProtNLM"/>
    </source>
</evidence>
<dbReference type="AlphaFoldDB" id="A0A1N6Z8D0"/>